<dbReference type="Gene3D" id="2.180.10.10">
    <property type="entry name" value="RHS repeat-associated core"/>
    <property type="match status" value="2"/>
</dbReference>
<comment type="caution">
    <text evidence="5">The sequence shown here is derived from an EMBL/GenBank/DDBJ whole genome shotgun (WGS) entry which is preliminary data.</text>
</comment>
<proteinExistence type="predicted"/>
<dbReference type="Pfam" id="PF05593">
    <property type="entry name" value="RHS_repeat"/>
    <property type="match status" value="2"/>
</dbReference>
<accession>A0ABQ4E1Z8</accession>
<dbReference type="PANTHER" id="PTHR32305:SF17">
    <property type="entry name" value="TRNA NUCLEASE WAPA"/>
    <property type="match status" value="1"/>
</dbReference>
<evidence type="ECO:0000256" key="3">
    <source>
        <dbReference type="SAM" id="SignalP"/>
    </source>
</evidence>
<dbReference type="NCBIfam" id="TIGR03696">
    <property type="entry name" value="Rhs_assc_core"/>
    <property type="match status" value="1"/>
</dbReference>
<dbReference type="RefSeq" id="WP_203867223.1">
    <property type="nucleotide sequence ID" value="NZ_BONW01000016.1"/>
</dbReference>
<feature type="chain" id="PRO_5045473487" evidence="3">
    <location>
        <begin position="24"/>
        <end position="2108"/>
    </location>
</feature>
<evidence type="ECO:0000259" key="4">
    <source>
        <dbReference type="Pfam" id="PF25023"/>
    </source>
</evidence>
<keyword evidence="1" id="KW-0677">Repeat</keyword>
<organism evidence="5 6">
    <name type="scientific">Plantactinospora endophytica</name>
    <dbReference type="NCBI Taxonomy" id="673535"/>
    <lineage>
        <taxon>Bacteria</taxon>
        <taxon>Bacillati</taxon>
        <taxon>Actinomycetota</taxon>
        <taxon>Actinomycetes</taxon>
        <taxon>Micromonosporales</taxon>
        <taxon>Micromonosporaceae</taxon>
        <taxon>Plantactinospora</taxon>
    </lineage>
</organism>
<dbReference type="Pfam" id="PF25023">
    <property type="entry name" value="TEN_YD-shell"/>
    <property type="match status" value="1"/>
</dbReference>
<evidence type="ECO:0000256" key="2">
    <source>
        <dbReference type="SAM" id="MobiDB-lite"/>
    </source>
</evidence>
<feature type="domain" description="Teneurin-like YD-shell" evidence="4">
    <location>
        <begin position="1608"/>
        <end position="1852"/>
    </location>
</feature>
<protein>
    <submittedName>
        <fullName evidence="5">Type IV secretion protein Rhs</fullName>
    </submittedName>
</protein>
<evidence type="ECO:0000313" key="6">
    <source>
        <dbReference type="Proteomes" id="UP000646749"/>
    </source>
</evidence>
<name>A0ABQ4E1Z8_9ACTN</name>
<evidence type="ECO:0000256" key="1">
    <source>
        <dbReference type="ARBA" id="ARBA00022737"/>
    </source>
</evidence>
<keyword evidence="3" id="KW-0732">Signal</keyword>
<dbReference type="EMBL" id="BONW01000016">
    <property type="protein sequence ID" value="GIG88734.1"/>
    <property type="molecule type" value="Genomic_DNA"/>
</dbReference>
<dbReference type="InterPro" id="IPR022385">
    <property type="entry name" value="Rhs_assc_core"/>
</dbReference>
<feature type="region of interest" description="Disordered" evidence="2">
    <location>
        <begin position="194"/>
        <end position="219"/>
    </location>
</feature>
<feature type="region of interest" description="Disordered" evidence="2">
    <location>
        <begin position="26"/>
        <end position="49"/>
    </location>
</feature>
<dbReference type="InterPro" id="IPR056823">
    <property type="entry name" value="TEN-like_YD-shell"/>
</dbReference>
<dbReference type="Proteomes" id="UP000646749">
    <property type="component" value="Unassembled WGS sequence"/>
</dbReference>
<dbReference type="PANTHER" id="PTHR32305">
    <property type="match status" value="1"/>
</dbReference>
<dbReference type="InterPro" id="IPR050708">
    <property type="entry name" value="T6SS_VgrG/RHS"/>
</dbReference>
<feature type="region of interest" description="Disordered" evidence="2">
    <location>
        <begin position="1045"/>
        <end position="1066"/>
    </location>
</feature>
<feature type="signal peptide" evidence="3">
    <location>
        <begin position="1"/>
        <end position="23"/>
    </location>
</feature>
<reference evidence="5 6" key="1">
    <citation type="submission" date="2021-01" db="EMBL/GenBank/DDBJ databases">
        <title>Whole genome shotgun sequence of Plantactinospora endophytica NBRC 110450.</title>
        <authorList>
            <person name="Komaki H."/>
            <person name="Tamura T."/>
        </authorList>
    </citation>
    <scope>NUCLEOTIDE SEQUENCE [LARGE SCALE GENOMIC DNA]</scope>
    <source>
        <strain evidence="5 6">NBRC 110450</strain>
    </source>
</reference>
<dbReference type="InterPro" id="IPR006530">
    <property type="entry name" value="YD"/>
</dbReference>
<gene>
    <name evidence="5" type="ORF">Pen02_36700</name>
</gene>
<keyword evidence="6" id="KW-1185">Reference proteome</keyword>
<feature type="compositionally biased region" description="Polar residues" evidence="2">
    <location>
        <begin position="1048"/>
        <end position="1059"/>
    </location>
</feature>
<dbReference type="NCBIfam" id="TIGR01643">
    <property type="entry name" value="YD_repeat_2x"/>
    <property type="match status" value="3"/>
</dbReference>
<dbReference type="InterPro" id="IPR031325">
    <property type="entry name" value="RHS_repeat"/>
</dbReference>
<evidence type="ECO:0000313" key="5">
    <source>
        <dbReference type="EMBL" id="GIG88734.1"/>
    </source>
</evidence>
<sequence length="2108" mass="225066">MARIRVMAVALTVAVATPLVVPAGSVGAAARPPADQRAGDAARPAVEQMKSVPVKAVPVRGAEVDPATLADSREPVTVRWPAAGVAEVARPAPQTGRAAEREPRRVRAGTLPVRVGAPTGGAGPDRVRVEVLDQAASRAIGLSGVLLKLRRADGVAAPGRATVEVDYSGFAAAAGGSFGARLRLLRLPDCAAPADGAPDSGAEGSRAADSGAANGRAAGSRAAGSRAAADGDANGTAACTGAAVPVTGRNQVADRRLVAEVELSGSSDAVYAVAAAPEGSTGSFAATKLAPSATWQVGLQSGDFAWNYPLQAPKVPGPTPELALTYSASSVDGRAGSSNNQPSWVGEGFDLSTGYIERAYRTCRDDTGGSVDASDLCWVSDNAVASFPGVGGALVRDDSTGTWRAQNDSGWKIEKLTGANNGDNDGEHWRLTSPDGTQYYFGLNRPTGWASGRPETNSTQTAPVFGNHAGEPCRTSSAATSWCQQAYRWNLDYVVDRNGDAMSYWYQRETNNYGRYNGMPYFGETTSYVRGAYLARIDYGQRDGTVYSTTPGARVNFTAADRCRTAGSTCTSASGNWSNWPDVPWDQNCASSCTYYWTPTFWTSKRLGAVSTQVRVDGTLRDVDSWALRQSYPDPYPADEPWGEENDASRSLWLNGITRTGRSGGTAIALPEVTFAGVSMKNRHNGNSDFPSLYKWRVARINTETGGQIGISYSAAQCGGEPYIVPDQNVSRCYPNGRMPSPYAGPDVFYKYVVTQVAEADLVGGGPTRLTQYEYVDGAAWHYDDSETTPTDQRNWNHWRGYQKVRVRTGNASAGVQGLTEHLFLRGMDDDPRVGGGRRDVRVTDSTGVQVEDHPRLSGFTRETTVFDGVGGPMVTTTINDPYLSAALATRTRSGNDPLRAYQLDTAVVRKRAALAGGGVRVAEEHRSFDAQGRIRQVNDLGDVADSTDDRCTQTSYATSPDRHLTNLPSRVLKLSRSCDAIPRYPADLISDERLYYDGAATTGTIPAAGHATRHDKTSSWGATGQAFVTNVRATYDSHGRAVETLDSGGNRSTTTYTPASGGPLTQLVRTNPLGQTETTVLDPARAQPLAQVDAAGRRTDASYDALGRLSCVWEPGRPRTSCATASRRYTYQVSTGGPSVVSTATLRGDGGYTTGYLLLDGLLRERQTQEPSPSGGRIVTDVLYDTHGRVVRKNGPFYNSSPPAGTLLSAADATVSAATTYGFDGAGRPTVEALRSYGVEQWRTTTTYGGDRVSVDPPDGETATTRILDVEGKMVELRQYSGGAPTGAYDATRYTYTRAGQLSSVTDPAGNVWRYGYDLRGRKIRTEDPDAGTVTYTYDEDDRLVSTTDGRGQTVAYAFDAVGRKTGAYAGSLDGTRLASWSYDTAPGGVGLPATSTRYVDGHAYTTEVLGYDQAGRPTGTAVTVPAVENGLAGRYENQLTYNDAGQVATVRMPFVAGRGSLGGLPDETLTFGYTSLGLSATLTGLGSYVAGSRYTELSEPLEQTFGAAGSQVWQTFGYDAATRRVVRAQVTRQTASEQSVADRRYEYDQSGNLRSVADTPAGGTADTQCFRYDHLRRLVSAWTPTGGCAAAPSTAALGGPAPYWHDYSYDVAGNRLSEVRHATGGDSTASYTYPAAGTAQPHTVRTVTRTGPGDPGTDSYSYDAAGNTTARPGQVLTWDAEGHLATVTAGSATTSFVYDADGNRLLRRDPGGTTLYLDGMELRADSGTGAVTGTRQYRFGGETVAVRTPAGLSWIATDLHGTADLAINATTLAVTVRRQLPFGAPRGATPTTWPDERGFVGGQRDPSIGLTHLGAREYDPTIGRFISADPVTDVEDPQQLQGYAYAENNPTSFSDADGRKTKKQQQTQVLAELKKLTKQAFRDPDGLYEILLKLVDLLKKDPYSKEVRTQLTEIANIINAEVDDIYKELGAKSLSSQAKEGLKARIQTLANFITSLGELVQTVLGKQFANWRARQNTEASIAGRIEAGTGADCQKTNGGLVVCGGVKITFKGREYTHGNVFLTKRPTKDVLKDKLLLAHEVRHATQWALFGKFWFPILYGKMDALSQRAYAVFGPRVLGKQRCTSPGACYNPFEMDANLFNGGYYK</sequence>